<dbReference type="Proteomes" id="UP001369736">
    <property type="component" value="Unassembled WGS sequence"/>
</dbReference>
<evidence type="ECO:0000259" key="1">
    <source>
        <dbReference type="Pfam" id="PF24821"/>
    </source>
</evidence>
<name>A0ABU8MCP6_9PSEU</name>
<gene>
    <name evidence="2" type="ORF">WCD58_28470</name>
</gene>
<protein>
    <recommendedName>
        <fullName evidence="1">DUF7711 domain-containing protein</fullName>
    </recommendedName>
</protein>
<comment type="caution">
    <text evidence="2">The sequence shown here is derived from an EMBL/GenBank/DDBJ whole genome shotgun (WGS) entry which is preliminary data.</text>
</comment>
<feature type="domain" description="DUF7711" evidence="1">
    <location>
        <begin position="2"/>
        <end position="119"/>
    </location>
</feature>
<dbReference type="RefSeq" id="WP_337706495.1">
    <property type="nucleotide sequence ID" value="NZ_JBBEGM010000015.1"/>
</dbReference>
<sequence>MADVLRLGKRPLMWSCRPAAGPAWNARHRRVVRFWIDGDGVDEEMLDSLRRREPAVSEPSLEEWRAQLRDERVIADRHLRTVLDSYHEPAWRREHKGYGRYPEDHLWFAAQGLREIDDALGD</sequence>
<evidence type="ECO:0000313" key="2">
    <source>
        <dbReference type="EMBL" id="MEJ2865126.1"/>
    </source>
</evidence>
<proteinExistence type="predicted"/>
<dbReference type="InterPro" id="IPR056128">
    <property type="entry name" value="DUF7711"/>
</dbReference>
<dbReference type="Pfam" id="PF24821">
    <property type="entry name" value="DUF7711"/>
    <property type="match status" value="1"/>
</dbReference>
<evidence type="ECO:0000313" key="3">
    <source>
        <dbReference type="Proteomes" id="UP001369736"/>
    </source>
</evidence>
<organism evidence="2 3">
    <name type="scientific">Actinomycetospora flava</name>
    <dbReference type="NCBI Taxonomy" id="3129232"/>
    <lineage>
        <taxon>Bacteria</taxon>
        <taxon>Bacillati</taxon>
        <taxon>Actinomycetota</taxon>
        <taxon>Actinomycetes</taxon>
        <taxon>Pseudonocardiales</taxon>
        <taxon>Pseudonocardiaceae</taxon>
        <taxon>Actinomycetospora</taxon>
    </lineage>
</organism>
<dbReference type="EMBL" id="JBBEGM010000015">
    <property type="protein sequence ID" value="MEJ2865126.1"/>
    <property type="molecule type" value="Genomic_DNA"/>
</dbReference>
<reference evidence="2 3" key="1">
    <citation type="submission" date="2024-03" db="EMBL/GenBank/DDBJ databases">
        <title>Actinomycetospora sp. OC33-EN07, a novel actinomycete isolated from wild orchid (Aerides multiflora).</title>
        <authorList>
            <person name="Suriyachadkun C."/>
        </authorList>
    </citation>
    <scope>NUCLEOTIDE SEQUENCE [LARGE SCALE GENOMIC DNA]</scope>
    <source>
        <strain evidence="2 3">OC33-EN07</strain>
    </source>
</reference>
<keyword evidence="3" id="KW-1185">Reference proteome</keyword>
<accession>A0ABU8MCP6</accession>